<dbReference type="InterPro" id="IPR000485">
    <property type="entry name" value="AsnC-type_HTH_dom"/>
</dbReference>
<dbReference type="InterPro" id="IPR019887">
    <property type="entry name" value="Tscrpt_reg_AsnC/Lrp_C"/>
</dbReference>
<dbReference type="OrthoDB" id="9813313at2"/>
<proteinExistence type="predicted"/>
<dbReference type="InterPro" id="IPR036390">
    <property type="entry name" value="WH_DNA-bd_sf"/>
</dbReference>
<keyword evidence="2" id="KW-0238">DNA-binding</keyword>
<dbReference type="Proteomes" id="UP000321230">
    <property type="component" value="Unassembled WGS sequence"/>
</dbReference>
<evidence type="ECO:0000256" key="4">
    <source>
        <dbReference type="ARBA" id="ARBA00023163"/>
    </source>
</evidence>
<dbReference type="SUPFAM" id="SSF54909">
    <property type="entry name" value="Dimeric alpha+beta barrel"/>
    <property type="match status" value="1"/>
</dbReference>
<dbReference type="GO" id="GO:0005829">
    <property type="term" value="C:cytosol"/>
    <property type="evidence" value="ECO:0007669"/>
    <property type="project" value="TreeGrafter"/>
</dbReference>
<feature type="domain" description="HTH asnC-type" evidence="5">
    <location>
        <begin position="9"/>
        <end position="70"/>
    </location>
</feature>
<dbReference type="PANTHER" id="PTHR30154">
    <property type="entry name" value="LEUCINE-RESPONSIVE REGULATORY PROTEIN"/>
    <property type="match status" value="1"/>
</dbReference>
<dbReference type="InterPro" id="IPR011008">
    <property type="entry name" value="Dimeric_a/b-barrel"/>
</dbReference>
<dbReference type="GO" id="GO:0043200">
    <property type="term" value="P:response to amino acid"/>
    <property type="evidence" value="ECO:0007669"/>
    <property type="project" value="TreeGrafter"/>
</dbReference>
<reference evidence="6 7" key="1">
    <citation type="submission" date="2019-07" db="EMBL/GenBank/DDBJ databases">
        <title>Whole genome shotgun sequence of Gluconobacter wancherniae NBRC 103581.</title>
        <authorList>
            <person name="Hosoyama A."/>
            <person name="Uohara A."/>
            <person name="Ohji S."/>
            <person name="Ichikawa N."/>
        </authorList>
    </citation>
    <scope>NUCLEOTIDE SEQUENCE [LARGE SCALE GENOMIC DNA]</scope>
    <source>
        <strain evidence="6 7">NBRC 103581</strain>
    </source>
</reference>
<evidence type="ECO:0000256" key="1">
    <source>
        <dbReference type="ARBA" id="ARBA00023015"/>
    </source>
</evidence>
<evidence type="ECO:0000313" key="6">
    <source>
        <dbReference type="EMBL" id="GEK92262.1"/>
    </source>
</evidence>
<comment type="caution">
    <text evidence="6">The sequence shown here is derived from an EMBL/GenBank/DDBJ whole genome shotgun (WGS) entry which is preliminary data.</text>
</comment>
<name>A0A511AXA0_9PROT</name>
<keyword evidence="4" id="KW-0804">Transcription</keyword>
<dbReference type="SMART" id="SM00344">
    <property type="entry name" value="HTH_ASNC"/>
    <property type="match status" value="1"/>
</dbReference>
<keyword evidence="1" id="KW-0805">Transcription regulation</keyword>
<keyword evidence="7" id="KW-1185">Reference proteome</keyword>
<accession>A0A511AXA0</accession>
<evidence type="ECO:0000256" key="2">
    <source>
        <dbReference type="ARBA" id="ARBA00023125"/>
    </source>
</evidence>
<dbReference type="AlphaFoldDB" id="A0A511AXA0"/>
<dbReference type="PRINTS" id="PR00033">
    <property type="entry name" value="HTHASNC"/>
</dbReference>
<dbReference type="EMBL" id="BJUZ01000001">
    <property type="protein sequence ID" value="GEK92262.1"/>
    <property type="molecule type" value="Genomic_DNA"/>
</dbReference>
<protein>
    <submittedName>
        <fullName evidence="6">Transcriptional regulator</fullName>
    </submittedName>
</protein>
<evidence type="ECO:0000259" key="5">
    <source>
        <dbReference type="PROSITE" id="PS50956"/>
    </source>
</evidence>
<dbReference type="Gene3D" id="3.30.70.920">
    <property type="match status" value="1"/>
</dbReference>
<gene>
    <name evidence="6" type="ORF">GWA01_00320</name>
</gene>
<dbReference type="PANTHER" id="PTHR30154:SF0">
    <property type="entry name" value="LEUCINE-RESPONSIVE REGULATORY PROTEIN"/>
    <property type="match status" value="1"/>
</dbReference>
<sequence length="160" mass="18025">MGDNSSIELDKTDKAILGYLAENGRLPVSDLAPLVHLSTATCFRRVQRLVERGIILRFSTILDPVKVGRGALVIVGVNLNILDKDSMVSFEKSITSLDIVIDCYLVSGEFDYFLKIRVSDIYKFNEIYSNYLVCIPGVSRTRTFICLKEVIDRHEASIYL</sequence>
<evidence type="ECO:0000313" key="7">
    <source>
        <dbReference type="Proteomes" id="UP000321230"/>
    </source>
</evidence>
<dbReference type="Gene3D" id="1.10.10.10">
    <property type="entry name" value="Winged helix-like DNA-binding domain superfamily/Winged helix DNA-binding domain"/>
    <property type="match status" value="1"/>
</dbReference>
<evidence type="ECO:0000256" key="3">
    <source>
        <dbReference type="ARBA" id="ARBA00023159"/>
    </source>
</evidence>
<keyword evidence="3" id="KW-0010">Activator</keyword>
<dbReference type="GO" id="GO:0043565">
    <property type="term" value="F:sequence-specific DNA binding"/>
    <property type="evidence" value="ECO:0007669"/>
    <property type="project" value="InterPro"/>
</dbReference>
<dbReference type="PROSITE" id="PS50956">
    <property type="entry name" value="HTH_ASNC_2"/>
    <property type="match status" value="1"/>
</dbReference>
<dbReference type="InterPro" id="IPR019888">
    <property type="entry name" value="Tscrpt_reg_AsnC-like"/>
</dbReference>
<dbReference type="InterPro" id="IPR036388">
    <property type="entry name" value="WH-like_DNA-bd_sf"/>
</dbReference>
<dbReference type="Pfam" id="PF13412">
    <property type="entry name" value="HTH_24"/>
    <property type="match status" value="1"/>
</dbReference>
<organism evidence="6 7">
    <name type="scientific">Gluconobacter wancherniae NBRC 103581</name>
    <dbReference type="NCBI Taxonomy" id="656744"/>
    <lineage>
        <taxon>Bacteria</taxon>
        <taxon>Pseudomonadati</taxon>
        <taxon>Pseudomonadota</taxon>
        <taxon>Alphaproteobacteria</taxon>
        <taxon>Acetobacterales</taxon>
        <taxon>Acetobacteraceae</taxon>
        <taxon>Gluconobacter</taxon>
    </lineage>
</organism>
<dbReference type="Pfam" id="PF01037">
    <property type="entry name" value="AsnC_trans_reg"/>
    <property type="match status" value="1"/>
</dbReference>
<dbReference type="SUPFAM" id="SSF46785">
    <property type="entry name" value="Winged helix' DNA-binding domain"/>
    <property type="match status" value="1"/>
</dbReference>
<dbReference type="RefSeq" id="WP_146792867.1">
    <property type="nucleotide sequence ID" value="NZ_BARC01000005.1"/>
</dbReference>